<keyword evidence="1" id="KW-1133">Transmembrane helix</keyword>
<keyword evidence="1" id="KW-0812">Transmembrane</keyword>
<sequence>MNLSDILSKLRLSEIQKYAVGFVLMIMGWLVGFFVQSSDKKDEVRVRQLEASIAYYRARDLEREHHCDSAVNFWQTKYMQQVEANTEYFKKLDSTNRAALIKPAQKILNTLEK</sequence>
<organism evidence="2 3">
    <name type="scientific">Olivibacter jilunii</name>
    <dbReference type="NCBI Taxonomy" id="985016"/>
    <lineage>
        <taxon>Bacteria</taxon>
        <taxon>Pseudomonadati</taxon>
        <taxon>Bacteroidota</taxon>
        <taxon>Sphingobacteriia</taxon>
        <taxon>Sphingobacteriales</taxon>
        <taxon>Sphingobacteriaceae</taxon>
        <taxon>Olivibacter</taxon>
    </lineage>
</organism>
<keyword evidence="3" id="KW-1185">Reference proteome</keyword>
<proteinExistence type="predicted"/>
<accession>A0ABW6AWH5</accession>
<keyword evidence="1" id="KW-0472">Membrane</keyword>
<evidence type="ECO:0000256" key="1">
    <source>
        <dbReference type="SAM" id="Phobius"/>
    </source>
</evidence>
<name>A0ABW6AWH5_9SPHI</name>
<dbReference type="RefSeq" id="WP_377609563.1">
    <property type="nucleotide sequence ID" value="NZ_JBHUPA010000002.1"/>
</dbReference>
<feature type="transmembrane region" description="Helical" evidence="1">
    <location>
        <begin position="15"/>
        <end position="35"/>
    </location>
</feature>
<evidence type="ECO:0000313" key="3">
    <source>
        <dbReference type="Proteomes" id="UP001597560"/>
    </source>
</evidence>
<comment type="caution">
    <text evidence="2">The sequence shown here is derived from an EMBL/GenBank/DDBJ whole genome shotgun (WGS) entry which is preliminary data.</text>
</comment>
<dbReference type="Proteomes" id="UP001597560">
    <property type="component" value="Unassembled WGS sequence"/>
</dbReference>
<gene>
    <name evidence="2" type="ORF">ACFS6J_06305</name>
</gene>
<reference evidence="3" key="1">
    <citation type="journal article" date="2019" name="Int. J. Syst. Evol. Microbiol.">
        <title>The Global Catalogue of Microorganisms (GCM) 10K type strain sequencing project: providing services to taxonomists for standard genome sequencing and annotation.</title>
        <authorList>
            <consortium name="The Broad Institute Genomics Platform"/>
            <consortium name="The Broad Institute Genome Sequencing Center for Infectious Disease"/>
            <person name="Wu L."/>
            <person name="Ma J."/>
        </authorList>
    </citation>
    <scope>NUCLEOTIDE SEQUENCE [LARGE SCALE GENOMIC DNA]</scope>
    <source>
        <strain evidence="3">KCTC 23098</strain>
    </source>
</reference>
<protein>
    <submittedName>
        <fullName evidence="2">Uncharacterized protein</fullName>
    </submittedName>
</protein>
<dbReference type="EMBL" id="JBHUPA010000002">
    <property type="protein sequence ID" value="MFD2961387.1"/>
    <property type="molecule type" value="Genomic_DNA"/>
</dbReference>
<evidence type="ECO:0000313" key="2">
    <source>
        <dbReference type="EMBL" id="MFD2961387.1"/>
    </source>
</evidence>